<accession>A0A437S5A6</accession>
<keyword evidence="3" id="KW-1133">Transmembrane helix</keyword>
<feature type="transmembrane region" description="Helical" evidence="3">
    <location>
        <begin position="142"/>
        <end position="160"/>
    </location>
</feature>
<dbReference type="GO" id="GO:0003677">
    <property type="term" value="F:DNA binding"/>
    <property type="evidence" value="ECO:0007669"/>
    <property type="project" value="UniProtKB-UniRule"/>
</dbReference>
<dbReference type="SUPFAM" id="SSF46689">
    <property type="entry name" value="Homeodomain-like"/>
    <property type="match status" value="1"/>
</dbReference>
<dbReference type="Proteomes" id="UP000288812">
    <property type="component" value="Unassembled WGS sequence"/>
</dbReference>
<dbReference type="InterPro" id="IPR009057">
    <property type="entry name" value="Homeodomain-like_sf"/>
</dbReference>
<evidence type="ECO:0000256" key="2">
    <source>
        <dbReference type="PROSITE-ProRule" id="PRU00335"/>
    </source>
</evidence>
<protein>
    <submittedName>
        <fullName evidence="5">TetR/AcrR family transcriptional regulator</fullName>
    </submittedName>
</protein>
<dbReference type="Pfam" id="PF14278">
    <property type="entry name" value="TetR_C_8"/>
    <property type="match status" value="1"/>
</dbReference>
<evidence type="ECO:0000313" key="6">
    <source>
        <dbReference type="Proteomes" id="UP000288812"/>
    </source>
</evidence>
<dbReference type="InterPro" id="IPR050624">
    <property type="entry name" value="HTH-type_Tx_Regulator"/>
</dbReference>
<dbReference type="PANTHER" id="PTHR43479">
    <property type="entry name" value="ACREF/ENVCD OPERON REPRESSOR-RELATED"/>
    <property type="match status" value="1"/>
</dbReference>
<evidence type="ECO:0000256" key="1">
    <source>
        <dbReference type="ARBA" id="ARBA00023125"/>
    </source>
</evidence>
<comment type="caution">
    <text evidence="5">The sequence shown here is derived from an EMBL/GenBank/DDBJ whole genome shotgun (WGS) entry which is preliminary data.</text>
</comment>
<keyword evidence="6" id="KW-1185">Reference proteome</keyword>
<dbReference type="AlphaFoldDB" id="A0A437S5A6"/>
<name>A0A437S5A6_9FIRM</name>
<dbReference type="Pfam" id="PF00440">
    <property type="entry name" value="TetR_N"/>
    <property type="match status" value="1"/>
</dbReference>
<dbReference type="EMBL" id="RLIH01000013">
    <property type="protein sequence ID" value="RVU54232.1"/>
    <property type="molecule type" value="Genomic_DNA"/>
</dbReference>
<dbReference type="InterPro" id="IPR001647">
    <property type="entry name" value="HTH_TetR"/>
</dbReference>
<feature type="domain" description="HTH tetR-type" evidence="4">
    <location>
        <begin position="11"/>
        <end position="71"/>
    </location>
</feature>
<proteinExistence type="predicted"/>
<dbReference type="PROSITE" id="PS50977">
    <property type="entry name" value="HTH_TETR_2"/>
    <property type="match status" value="1"/>
</dbReference>
<reference evidence="5 6" key="1">
    <citation type="submission" date="2018-11" db="EMBL/GenBank/DDBJ databases">
        <title>Genome sequencing and assembly of Anaerosphaera sp. nov., GS7-6-2.</title>
        <authorList>
            <person name="Rettenmaier R."/>
            <person name="Liebl W."/>
            <person name="Zverlov V."/>
        </authorList>
    </citation>
    <scope>NUCLEOTIDE SEQUENCE [LARGE SCALE GENOMIC DNA]</scope>
    <source>
        <strain evidence="5 6">GS7-6-2</strain>
    </source>
</reference>
<evidence type="ECO:0000313" key="5">
    <source>
        <dbReference type="EMBL" id="RVU54232.1"/>
    </source>
</evidence>
<dbReference type="RefSeq" id="WP_127725031.1">
    <property type="nucleotide sequence ID" value="NZ_RLIH01000013.1"/>
</dbReference>
<organism evidence="5 6">
    <name type="scientific">Anaerosphaera multitolerans</name>
    <dbReference type="NCBI Taxonomy" id="2487351"/>
    <lineage>
        <taxon>Bacteria</taxon>
        <taxon>Bacillati</taxon>
        <taxon>Bacillota</taxon>
        <taxon>Tissierellia</taxon>
        <taxon>Tissierellales</taxon>
        <taxon>Peptoniphilaceae</taxon>
        <taxon>Anaerosphaera</taxon>
    </lineage>
</organism>
<dbReference type="OrthoDB" id="9812484at2"/>
<keyword evidence="3" id="KW-0812">Transmembrane</keyword>
<dbReference type="InterPro" id="IPR039532">
    <property type="entry name" value="TetR_C_Firmicutes"/>
</dbReference>
<sequence>MGKNIQDLRVQKTLMGLSSSLLRILEKKNFSKVTVNDICEEAMISRSAFYSYFQDKYDLLEYSIKTINQSILEDIRTSGFKSKIYKLLENLKKNKKLLKNIIGETYDSTLGNLVHRKFEEDLKKIIITRDSDSFNLKCPFEISSVFYISGITSIIMYWLFKDNSYSIDDMVEYIFNLLPKDFVEEEGIFFDKI</sequence>
<keyword evidence="1 2" id="KW-0238">DNA-binding</keyword>
<evidence type="ECO:0000259" key="4">
    <source>
        <dbReference type="PROSITE" id="PS50977"/>
    </source>
</evidence>
<gene>
    <name evidence="5" type="ORF">EF514_08625</name>
</gene>
<dbReference type="PANTHER" id="PTHR43479:SF7">
    <property type="entry name" value="TETR-FAMILY TRANSCRIPTIONAL REGULATOR"/>
    <property type="match status" value="1"/>
</dbReference>
<keyword evidence="3" id="KW-0472">Membrane</keyword>
<dbReference type="Gene3D" id="1.10.357.10">
    <property type="entry name" value="Tetracycline Repressor, domain 2"/>
    <property type="match status" value="1"/>
</dbReference>
<evidence type="ECO:0000256" key="3">
    <source>
        <dbReference type="SAM" id="Phobius"/>
    </source>
</evidence>
<feature type="DNA-binding region" description="H-T-H motif" evidence="2">
    <location>
        <begin position="34"/>
        <end position="53"/>
    </location>
</feature>